<dbReference type="PROSITE" id="PS50943">
    <property type="entry name" value="HTH_CROC1"/>
    <property type="match status" value="1"/>
</dbReference>
<dbReference type="Proteomes" id="UP001164536">
    <property type="component" value="Chromosome"/>
</dbReference>
<dbReference type="SMART" id="SM00530">
    <property type="entry name" value="HTH_XRE"/>
    <property type="match status" value="1"/>
</dbReference>
<dbReference type="Gene3D" id="1.10.260.40">
    <property type="entry name" value="lambda repressor-like DNA-binding domains"/>
    <property type="match status" value="1"/>
</dbReference>
<dbReference type="EMBL" id="CP114564">
    <property type="protein sequence ID" value="WAZ57976.1"/>
    <property type="molecule type" value="Genomic_DNA"/>
</dbReference>
<proteinExistence type="predicted"/>
<dbReference type="InterPro" id="IPR001387">
    <property type="entry name" value="Cro/C1-type_HTH"/>
</dbReference>
<protein>
    <submittedName>
        <fullName evidence="2">Helix-turn-helix transcriptional regulator</fullName>
    </submittedName>
</protein>
<dbReference type="SUPFAM" id="SSF47413">
    <property type="entry name" value="lambda repressor-like DNA-binding domains"/>
    <property type="match status" value="1"/>
</dbReference>
<reference evidence="2" key="1">
    <citation type="submission" date="2022-12" db="EMBL/GenBank/DDBJ databases">
        <title>2953647.</title>
        <authorList>
            <person name="Hergert J."/>
            <person name="Casey R."/>
            <person name="Wagner J."/>
            <person name="Young E.L."/>
            <person name="Oakeson K.F."/>
        </authorList>
    </citation>
    <scope>NUCLEOTIDE SEQUENCE</scope>
    <source>
        <strain evidence="2">2953647</strain>
    </source>
</reference>
<gene>
    <name evidence="2" type="ORF">O4000_03410</name>
</gene>
<dbReference type="RefSeq" id="WP_206163074.1">
    <property type="nucleotide sequence ID" value="NZ_CP114564.1"/>
</dbReference>
<evidence type="ECO:0000313" key="2">
    <source>
        <dbReference type="EMBL" id="WAZ57976.1"/>
    </source>
</evidence>
<evidence type="ECO:0000259" key="1">
    <source>
        <dbReference type="PROSITE" id="PS50943"/>
    </source>
</evidence>
<dbReference type="Pfam" id="PF01381">
    <property type="entry name" value="HTH_3"/>
    <property type="match status" value="1"/>
</dbReference>
<dbReference type="InterPro" id="IPR010982">
    <property type="entry name" value="Lambda_DNA-bd_dom_sf"/>
</dbReference>
<feature type="domain" description="HTH cro/C1-type" evidence="1">
    <location>
        <begin position="39"/>
        <end position="93"/>
    </location>
</feature>
<name>A0ABY7L490_CITFR</name>
<evidence type="ECO:0000313" key="3">
    <source>
        <dbReference type="Proteomes" id="UP001164536"/>
    </source>
</evidence>
<keyword evidence="3" id="KW-1185">Reference proteome</keyword>
<sequence>MKTSEAKSVKKPIDFSAVWDSSDVDFRFEIKAQELAVDLVNALIHSGKTQAELAEKLDWKPSRVSKLLNGSSNITIKTLFVLLDALDLDFDVVFRKPNQEKPLQPWQKSSYVEYSSKIIRNINELHERACTNLSKSEVILQTAVSLNRKAWSDFIGTKQQVTKTEKPRASKEVEYYYMLAS</sequence>
<accession>A0ABY7L490</accession>
<organism evidence="2 3">
    <name type="scientific">Citrobacter freundii</name>
    <dbReference type="NCBI Taxonomy" id="546"/>
    <lineage>
        <taxon>Bacteria</taxon>
        <taxon>Pseudomonadati</taxon>
        <taxon>Pseudomonadota</taxon>
        <taxon>Gammaproteobacteria</taxon>
        <taxon>Enterobacterales</taxon>
        <taxon>Enterobacteriaceae</taxon>
        <taxon>Citrobacter</taxon>
        <taxon>Citrobacter freundii complex</taxon>
    </lineage>
</organism>
<dbReference type="CDD" id="cd00093">
    <property type="entry name" value="HTH_XRE"/>
    <property type="match status" value="1"/>
</dbReference>